<keyword evidence="5" id="KW-0998">Cell outer membrane</keyword>
<name>A0A4Q7MLY7_9BACT</name>
<protein>
    <submittedName>
        <fullName evidence="8">SusD-like starch-binding protein associating with outer membrane</fullName>
    </submittedName>
</protein>
<gene>
    <name evidence="8" type="ORF">EV199_5201</name>
</gene>
<keyword evidence="3" id="KW-0732">Signal</keyword>
<dbReference type="OrthoDB" id="1100079at2"/>
<dbReference type="InterPro" id="IPR033985">
    <property type="entry name" value="SusD-like_N"/>
</dbReference>
<dbReference type="GO" id="GO:0009279">
    <property type="term" value="C:cell outer membrane"/>
    <property type="evidence" value="ECO:0007669"/>
    <property type="project" value="UniProtKB-SubCell"/>
</dbReference>
<dbReference type="Pfam" id="PF14322">
    <property type="entry name" value="SusD-like_3"/>
    <property type="match status" value="1"/>
</dbReference>
<accession>A0A4Q7MLY7</accession>
<evidence type="ECO:0000313" key="8">
    <source>
        <dbReference type="EMBL" id="RZS69364.1"/>
    </source>
</evidence>
<dbReference type="AlphaFoldDB" id="A0A4Q7MLY7"/>
<keyword evidence="9" id="KW-1185">Reference proteome</keyword>
<dbReference type="InterPro" id="IPR011990">
    <property type="entry name" value="TPR-like_helical_dom_sf"/>
</dbReference>
<evidence type="ECO:0000259" key="7">
    <source>
        <dbReference type="Pfam" id="PF14322"/>
    </source>
</evidence>
<evidence type="ECO:0000256" key="4">
    <source>
        <dbReference type="ARBA" id="ARBA00023136"/>
    </source>
</evidence>
<sequence length="486" mass="55583">MKKLHLTNRTIRVTLVCCLLSFQFFSCKKFLDVQPRDYMFEEEAFSTKKGVEAALNGLYQSLPDSMLYGKTLTIGGTEQFAQYFYPIAGEHQNLFKDYNMTAVRSLFSQVWSKSYRTILGANVFCSKLENPSFNVVEPVEKKILLGEAYAIRAFLHFDMLRIFGPVYAASPGNTAIPYITKPAIEAQPLLSATAAIDKILEDLDAAVKLLEKDPVRTKGADRSGMPADGQVMDYLSNRHRRMNYYAVRTLQARVLLYAGKKELAGTAAQSIIAEQEAFFPWQTEQQMASDPLLSKETFFGIDNRSLYDYYRRMFSPLVHDEMIYTPTQEKLDAMYDPASTDLRLRYWFKTGVEGNKNYKVFVKHSNANITDATFRYYQPLIKKAELYLIAAETAPDLQQGYFYLNSLRLSRGLTPVNYQPASTSADLLLEIRKEYEREFIGEGQTYFMFKRLNLGTITSYTGTSTVTMDAGKYVVPLPEDETYYRQ</sequence>
<dbReference type="Proteomes" id="UP000293874">
    <property type="component" value="Unassembled WGS sequence"/>
</dbReference>
<reference evidence="8 9" key="1">
    <citation type="submission" date="2019-02" db="EMBL/GenBank/DDBJ databases">
        <title>Genomic Encyclopedia of Type Strains, Phase IV (KMG-IV): sequencing the most valuable type-strain genomes for metagenomic binning, comparative biology and taxonomic classification.</title>
        <authorList>
            <person name="Goeker M."/>
        </authorList>
    </citation>
    <scope>NUCLEOTIDE SEQUENCE [LARGE SCALE GENOMIC DNA]</scope>
    <source>
        <strain evidence="8 9">DSM 18116</strain>
    </source>
</reference>
<evidence type="ECO:0000259" key="6">
    <source>
        <dbReference type="Pfam" id="PF07980"/>
    </source>
</evidence>
<dbReference type="InterPro" id="IPR012944">
    <property type="entry name" value="SusD_RagB_dom"/>
</dbReference>
<dbReference type="Pfam" id="PF07980">
    <property type="entry name" value="SusD_RagB"/>
    <property type="match status" value="1"/>
</dbReference>
<keyword evidence="4" id="KW-0472">Membrane</keyword>
<evidence type="ECO:0000256" key="1">
    <source>
        <dbReference type="ARBA" id="ARBA00004442"/>
    </source>
</evidence>
<dbReference type="Gene3D" id="1.25.40.390">
    <property type="match status" value="1"/>
</dbReference>
<organism evidence="8 9">
    <name type="scientific">Pseudobacter ginsenosidimutans</name>
    <dbReference type="NCBI Taxonomy" id="661488"/>
    <lineage>
        <taxon>Bacteria</taxon>
        <taxon>Pseudomonadati</taxon>
        <taxon>Bacteroidota</taxon>
        <taxon>Chitinophagia</taxon>
        <taxon>Chitinophagales</taxon>
        <taxon>Chitinophagaceae</taxon>
        <taxon>Pseudobacter</taxon>
    </lineage>
</organism>
<feature type="domain" description="RagB/SusD" evidence="6">
    <location>
        <begin position="358"/>
        <end position="451"/>
    </location>
</feature>
<feature type="domain" description="SusD-like N-terminal" evidence="7">
    <location>
        <begin position="29"/>
        <end position="214"/>
    </location>
</feature>
<evidence type="ECO:0000313" key="9">
    <source>
        <dbReference type="Proteomes" id="UP000293874"/>
    </source>
</evidence>
<comment type="caution">
    <text evidence="8">The sequence shown here is derived from an EMBL/GenBank/DDBJ whole genome shotgun (WGS) entry which is preliminary data.</text>
</comment>
<comment type="similarity">
    <text evidence="2">Belongs to the SusD family.</text>
</comment>
<proteinExistence type="inferred from homology"/>
<dbReference type="EMBL" id="SGXA01000003">
    <property type="protein sequence ID" value="RZS69364.1"/>
    <property type="molecule type" value="Genomic_DNA"/>
</dbReference>
<evidence type="ECO:0000256" key="3">
    <source>
        <dbReference type="ARBA" id="ARBA00022729"/>
    </source>
</evidence>
<dbReference type="SUPFAM" id="SSF48452">
    <property type="entry name" value="TPR-like"/>
    <property type="match status" value="1"/>
</dbReference>
<dbReference type="RefSeq" id="WP_130543701.1">
    <property type="nucleotide sequence ID" value="NZ_CP042431.1"/>
</dbReference>
<evidence type="ECO:0000256" key="2">
    <source>
        <dbReference type="ARBA" id="ARBA00006275"/>
    </source>
</evidence>
<comment type="subcellular location">
    <subcellularLocation>
        <location evidence="1">Cell outer membrane</location>
    </subcellularLocation>
</comment>
<evidence type="ECO:0000256" key="5">
    <source>
        <dbReference type="ARBA" id="ARBA00023237"/>
    </source>
</evidence>